<dbReference type="InterPro" id="IPR026516">
    <property type="entry name" value="THAP1/10"/>
</dbReference>
<dbReference type="SUPFAM" id="SSF57716">
    <property type="entry name" value="Glucocorticoid receptor-like (DNA-binding domain)"/>
    <property type="match status" value="1"/>
</dbReference>
<keyword evidence="4 12" id="KW-0863">Zinc-finger</keyword>
<keyword evidence="16" id="KW-1185">Reference proteome</keyword>
<evidence type="ECO:0000256" key="9">
    <source>
        <dbReference type="ARBA" id="ARBA00023163"/>
    </source>
</evidence>
<keyword evidence="6" id="KW-0805">Transcription regulation</keyword>
<dbReference type="GO" id="GO:0043565">
    <property type="term" value="F:sequence-specific DNA binding"/>
    <property type="evidence" value="ECO:0007669"/>
    <property type="project" value="InterPro"/>
</dbReference>
<feature type="non-terminal residue" evidence="15">
    <location>
        <position position="421"/>
    </location>
</feature>
<comment type="caution">
    <text evidence="15">The sequence shown here is derived from an EMBL/GenBank/DDBJ whole genome shotgun (WGS) entry which is preliminary data.</text>
</comment>
<organism evidence="15 16">
    <name type="scientific">Henosepilachna vigintioctopunctata</name>
    <dbReference type="NCBI Taxonomy" id="420089"/>
    <lineage>
        <taxon>Eukaryota</taxon>
        <taxon>Metazoa</taxon>
        <taxon>Ecdysozoa</taxon>
        <taxon>Arthropoda</taxon>
        <taxon>Hexapoda</taxon>
        <taxon>Insecta</taxon>
        <taxon>Pterygota</taxon>
        <taxon>Neoptera</taxon>
        <taxon>Endopterygota</taxon>
        <taxon>Coleoptera</taxon>
        <taxon>Polyphaga</taxon>
        <taxon>Cucujiformia</taxon>
        <taxon>Coccinelloidea</taxon>
        <taxon>Coccinellidae</taxon>
        <taxon>Epilachninae</taxon>
        <taxon>Epilachnini</taxon>
        <taxon>Henosepilachna</taxon>
    </lineage>
</organism>
<evidence type="ECO:0000256" key="1">
    <source>
        <dbReference type="ARBA" id="ARBA00004642"/>
    </source>
</evidence>
<evidence type="ECO:0000256" key="2">
    <source>
        <dbReference type="ARBA" id="ARBA00006177"/>
    </source>
</evidence>
<comment type="similarity">
    <text evidence="2">Belongs to the THAP1 family.</text>
</comment>
<dbReference type="PANTHER" id="PTHR46600">
    <property type="entry name" value="THAP DOMAIN-CONTAINING"/>
    <property type="match status" value="1"/>
</dbReference>
<keyword evidence="7 13" id="KW-0175">Coiled coil</keyword>
<evidence type="ECO:0000256" key="10">
    <source>
        <dbReference type="ARBA" id="ARBA00023242"/>
    </source>
</evidence>
<feature type="coiled-coil region" evidence="13">
    <location>
        <begin position="327"/>
        <end position="361"/>
    </location>
</feature>
<accession>A0AAW1VI86</accession>
<dbReference type="AlphaFoldDB" id="A0AAW1VI86"/>
<evidence type="ECO:0000256" key="5">
    <source>
        <dbReference type="ARBA" id="ARBA00022833"/>
    </source>
</evidence>
<dbReference type="Gene3D" id="6.20.210.20">
    <property type="entry name" value="THAP domain"/>
    <property type="match status" value="1"/>
</dbReference>
<evidence type="ECO:0000313" key="16">
    <source>
        <dbReference type="Proteomes" id="UP001431783"/>
    </source>
</evidence>
<proteinExistence type="inferred from homology"/>
<dbReference type="GO" id="GO:0008270">
    <property type="term" value="F:zinc ion binding"/>
    <property type="evidence" value="ECO:0007669"/>
    <property type="project" value="UniProtKB-KW"/>
</dbReference>
<protein>
    <recommendedName>
        <fullName evidence="14">THAP-type domain-containing protein</fullName>
    </recommendedName>
</protein>
<keyword evidence="11" id="KW-0131">Cell cycle</keyword>
<keyword evidence="8 12" id="KW-0238">DNA-binding</keyword>
<dbReference type="GO" id="GO:0005654">
    <property type="term" value="C:nucleoplasm"/>
    <property type="evidence" value="ECO:0007669"/>
    <property type="project" value="UniProtKB-SubCell"/>
</dbReference>
<evidence type="ECO:0000256" key="4">
    <source>
        <dbReference type="ARBA" id="ARBA00022771"/>
    </source>
</evidence>
<evidence type="ECO:0000256" key="8">
    <source>
        <dbReference type="ARBA" id="ARBA00023125"/>
    </source>
</evidence>
<evidence type="ECO:0000313" key="15">
    <source>
        <dbReference type="EMBL" id="KAK9892220.1"/>
    </source>
</evidence>
<keyword evidence="9" id="KW-0804">Transcription</keyword>
<dbReference type="InterPro" id="IPR006612">
    <property type="entry name" value="THAP_Znf"/>
</dbReference>
<dbReference type="SMART" id="SM00692">
    <property type="entry name" value="DM3"/>
    <property type="match status" value="1"/>
</dbReference>
<evidence type="ECO:0000256" key="6">
    <source>
        <dbReference type="ARBA" id="ARBA00023015"/>
    </source>
</evidence>
<dbReference type="SMART" id="SM00980">
    <property type="entry name" value="THAP"/>
    <property type="match status" value="1"/>
</dbReference>
<evidence type="ECO:0000256" key="11">
    <source>
        <dbReference type="ARBA" id="ARBA00023306"/>
    </source>
</evidence>
<keyword evidence="5" id="KW-0862">Zinc</keyword>
<dbReference type="Proteomes" id="UP001431783">
    <property type="component" value="Unassembled WGS sequence"/>
</dbReference>
<gene>
    <name evidence="15" type="ORF">WA026_019023</name>
</gene>
<comment type="subcellular location">
    <subcellularLocation>
        <location evidence="1">Nucleus</location>
        <location evidence="1">Nucleoplasm</location>
    </subcellularLocation>
</comment>
<keyword evidence="3" id="KW-0479">Metal-binding</keyword>
<dbReference type="PROSITE" id="PS50950">
    <property type="entry name" value="ZF_THAP"/>
    <property type="match status" value="1"/>
</dbReference>
<evidence type="ECO:0000256" key="12">
    <source>
        <dbReference type="PROSITE-ProRule" id="PRU00309"/>
    </source>
</evidence>
<evidence type="ECO:0000256" key="7">
    <source>
        <dbReference type="ARBA" id="ARBA00023054"/>
    </source>
</evidence>
<evidence type="ECO:0000259" key="14">
    <source>
        <dbReference type="PROSITE" id="PS50950"/>
    </source>
</evidence>
<dbReference type="Pfam" id="PF05485">
    <property type="entry name" value="THAP"/>
    <property type="match status" value="1"/>
</dbReference>
<dbReference type="InterPro" id="IPR038441">
    <property type="entry name" value="THAP_Znf_sf"/>
</dbReference>
<evidence type="ECO:0000256" key="3">
    <source>
        <dbReference type="ARBA" id="ARBA00022723"/>
    </source>
</evidence>
<name>A0AAW1VI86_9CUCU</name>
<reference evidence="15 16" key="1">
    <citation type="submission" date="2023-03" db="EMBL/GenBank/DDBJ databases">
        <title>Genome insight into feeding habits of ladybird beetles.</title>
        <authorList>
            <person name="Li H.-S."/>
            <person name="Huang Y.-H."/>
            <person name="Pang H."/>
        </authorList>
    </citation>
    <scope>NUCLEOTIDE SEQUENCE [LARGE SCALE GENOMIC DNA]</scope>
    <source>
        <strain evidence="15">SYSU_2023b</strain>
        <tissue evidence="15">Whole body</tissue>
    </source>
</reference>
<dbReference type="EMBL" id="JARQZJ010000133">
    <property type="protein sequence ID" value="KAK9892220.1"/>
    <property type="molecule type" value="Genomic_DNA"/>
</dbReference>
<keyword evidence="10" id="KW-0539">Nucleus</keyword>
<feature type="domain" description="THAP-type" evidence="14">
    <location>
        <begin position="1"/>
        <end position="94"/>
    </location>
</feature>
<sequence>MGRCCAVRGCLSGRKASGNIGKVALFKVPKDVEMRKKWSSAIDQDLKATNYICELHFNSEDVLKSDRTVLADGSIYVYDYQKVHLRKKAVPKLNTTYNDNKNNNSLLSDVSLDTSDIVDDSINNDRSLNVETNTVNQFLIEAIGPEKINEPEASNEPQMTEAETTNVPEFSFHCIEKILESQPLRKNWSWTVLKNYVISLSYINSKLELVCHIKIDMNLKVTIINAKTNILVDMNVNISSMACVSQLLNNLEKTFFCSGSGYDEKKCSQICTGILESNERYKKKVEDYRCIACRKLRHLIQKYKKDTTYEARLMNIKHRYYLQRRKLNRVVQQNKNKKQEILNLKNQCAEIEEEILTAKIADLPPLQQETVQNCLSAAKAKCTKQRRYYKLLNAIYETTIKYSRNYLWISINLTVILNFPT</sequence>
<evidence type="ECO:0000256" key="13">
    <source>
        <dbReference type="SAM" id="Coils"/>
    </source>
</evidence>
<dbReference type="PANTHER" id="PTHR46600:SF1">
    <property type="entry name" value="THAP DOMAIN-CONTAINING PROTEIN 1"/>
    <property type="match status" value="1"/>
</dbReference>